<feature type="transmembrane region" description="Helical" evidence="1">
    <location>
        <begin position="239"/>
        <end position="260"/>
    </location>
</feature>
<feature type="transmembrane region" description="Helical" evidence="1">
    <location>
        <begin position="209"/>
        <end position="227"/>
    </location>
</feature>
<dbReference type="SUPFAM" id="SSF103481">
    <property type="entry name" value="Multidrug resistance efflux transporter EmrE"/>
    <property type="match status" value="2"/>
</dbReference>
<protein>
    <submittedName>
        <fullName evidence="3">EamA-like transporter family protein</fullName>
    </submittedName>
</protein>
<feature type="transmembrane region" description="Helical" evidence="1">
    <location>
        <begin position="148"/>
        <end position="166"/>
    </location>
</feature>
<dbReference type="AlphaFoldDB" id="A0A1I6RGX4"/>
<dbReference type="Proteomes" id="UP000182827">
    <property type="component" value="Unassembled WGS sequence"/>
</dbReference>
<dbReference type="GO" id="GO:0016020">
    <property type="term" value="C:membrane"/>
    <property type="evidence" value="ECO:0007669"/>
    <property type="project" value="InterPro"/>
</dbReference>
<feature type="domain" description="EamA" evidence="2">
    <location>
        <begin position="3"/>
        <end position="131"/>
    </location>
</feature>
<feature type="transmembrane region" description="Helical" evidence="1">
    <location>
        <begin position="267"/>
        <end position="286"/>
    </location>
</feature>
<gene>
    <name evidence="3" type="ORF">SAMN05444586_100556</name>
</gene>
<feature type="transmembrane region" description="Helical" evidence="1">
    <location>
        <begin position="92"/>
        <end position="109"/>
    </location>
</feature>
<dbReference type="Pfam" id="PF00892">
    <property type="entry name" value="EamA"/>
    <property type="match status" value="1"/>
</dbReference>
<feature type="transmembrane region" description="Helical" evidence="1">
    <location>
        <begin position="115"/>
        <end position="136"/>
    </location>
</feature>
<proteinExistence type="predicted"/>
<evidence type="ECO:0000259" key="2">
    <source>
        <dbReference type="Pfam" id="PF00892"/>
    </source>
</evidence>
<dbReference type="RefSeq" id="WP_074944670.1">
    <property type="nucleotide sequence ID" value="NZ_FOZU01000005.1"/>
</dbReference>
<keyword evidence="4" id="KW-1185">Reference proteome</keyword>
<dbReference type="InterPro" id="IPR037185">
    <property type="entry name" value="EmrE-like"/>
</dbReference>
<organism evidence="3 4">
    <name type="scientific">Acinetobacter bohemicus</name>
    <dbReference type="NCBI Taxonomy" id="1435036"/>
    <lineage>
        <taxon>Bacteria</taxon>
        <taxon>Pseudomonadati</taxon>
        <taxon>Pseudomonadota</taxon>
        <taxon>Gammaproteobacteria</taxon>
        <taxon>Moraxellales</taxon>
        <taxon>Moraxellaceae</taxon>
        <taxon>Acinetobacter</taxon>
    </lineage>
</organism>
<feature type="transmembrane region" description="Helical" evidence="1">
    <location>
        <begin position="61"/>
        <end position="80"/>
    </location>
</feature>
<evidence type="ECO:0000256" key="1">
    <source>
        <dbReference type="SAM" id="Phobius"/>
    </source>
</evidence>
<dbReference type="InterPro" id="IPR000620">
    <property type="entry name" value="EamA_dom"/>
</dbReference>
<keyword evidence="1" id="KW-1133">Transmembrane helix</keyword>
<dbReference type="PANTHER" id="PTHR22911:SF137">
    <property type="entry name" value="SOLUTE CARRIER FAMILY 35 MEMBER G2-RELATED"/>
    <property type="match status" value="1"/>
</dbReference>
<keyword evidence="1" id="KW-0472">Membrane</keyword>
<dbReference type="PANTHER" id="PTHR22911">
    <property type="entry name" value="ACYL-MALONYL CONDENSING ENZYME-RELATED"/>
    <property type="match status" value="1"/>
</dbReference>
<feature type="transmembrane region" description="Helical" evidence="1">
    <location>
        <begin position="172"/>
        <end position="197"/>
    </location>
</feature>
<keyword evidence="1" id="KW-0812">Transmembrane</keyword>
<name>A0A1I6RGX4_9GAMM</name>
<dbReference type="Gene3D" id="1.10.3730.20">
    <property type="match status" value="1"/>
</dbReference>
<accession>A0A1I6RGX4</accession>
<dbReference type="EMBL" id="FOZU01000005">
    <property type="protein sequence ID" value="SFS63840.1"/>
    <property type="molecule type" value="Genomic_DNA"/>
</dbReference>
<reference evidence="4" key="1">
    <citation type="submission" date="2016-10" db="EMBL/GenBank/DDBJ databases">
        <authorList>
            <person name="Varghese N."/>
            <person name="Submissions S."/>
        </authorList>
    </citation>
    <scope>NUCLEOTIDE SEQUENCE [LARGE SCALE GENOMIC DNA]</scope>
    <source>
        <strain evidence="4">ANC 5076</strain>
    </source>
</reference>
<sequence>MELILAAACCSVIVSILLKFAKAQGFDALQMIVWNYASASVLCFLWFKPDLQHVSIINTPWWLIIALGVLLPSVFLCLAKSLQYAGIVKTEIAQRLSVVLSLLAAFFIFQEQFNTLKIIGIVLGVFAVLSLLFSHQHDKTGQSSTKQAMLYLALVWFGYALIDVLLKYTTGLGLQFAVALNLMFICAFILSLAYIVMTTKTTAGNRKNILAGMGLGLLNFANIALYVKAHMLLKDTPAIVFAGMNILVVVLGAFSGLIIFKEKLTPTTALGLTLGLASVICLGYAISV</sequence>
<evidence type="ECO:0000313" key="4">
    <source>
        <dbReference type="Proteomes" id="UP000182827"/>
    </source>
</evidence>
<evidence type="ECO:0000313" key="3">
    <source>
        <dbReference type="EMBL" id="SFS63840.1"/>
    </source>
</evidence>